<evidence type="ECO:0000256" key="1">
    <source>
        <dbReference type="SAM" id="Phobius"/>
    </source>
</evidence>
<name>A0A8J2SF33_9STRA</name>
<feature type="transmembrane region" description="Helical" evidence="1">
    <location>
        <begin position="396"/>
        <end position="413"/>
    </location>
</feature>
<dbReference type="AlphaFoldDB" id="A0A8J2SF33"/>
<dbReference type="EMBL" id="CAKKNE010000003">
    <property type="protein sequence ID" value="CAH0371708.1"/>
    <property type="molecule type" value="Genomic_DNA"/>
</dbReference>
<gene>
    <name evidence="2" type="ORF">PECAL_3P16600</name>
</gene>
<keyword evidence="1" id="KW-1133">Transmembrane helix</keyword>
<dbReference type="Proteomes" id="UP000789595">
    <property type="component" value="Unassembled WGS sequence"/>
</dbReference>
<reference evidence="2" key="1">
    <citation type="submission" date="2021-11" db="EMBL/GenBank/DDBJ databases">
        <authorList>
            <consortium name="Genoscope - CEA"/>
            <person name="William W."/>
        </authorList>
    </citation>
    <scope>NUCLEOTIDE SEQUENCE</scope>
</reference>
<keyword evidence="1" id="KW-0812">Transmembrane</keyword>
<protein>
    <submittedName>
        <fullName evidence="2">Uncharacterized protein</fullName>
    </submittedName>
</protein>
<sequence>MPLSVLRAGVTSRDPHRSFSVPCQRFVSLRHAPGTVLSGCALVLSQPKSRSDKAQRQMLLRVAALLAAVAAKLPWQNTDSPRAAARRAFSTLQDGWSATYVPSKNASFIPRTKASETWFSVVAATDAEELRLLPHLLKHYAWIPPSRFVVVLHAPKRTATYREMAHHVEAFGAMGHVRWASPYSGAHKEAVRRFAFARLLQSKQMKFGDWVVHADSDEFVVFPDRSFEEVLSRAGKADVVGGMWTDRVADQGALAPIPEQDLWEAFPLNCAFRRKPKVVAYKLPRLVTDGAHAPLGKDAVFASDRGIVYHFKWHSHVLERLKERVEVKKRPRQFGGRGKQGAAHLVEALRAYLVDHDGICVSCKDMRAVCCRAPCDVDSLRPYEAFLRTDPSKPHYFAFGILLLLCGCCYAYLRRRAA</sequence>
<proteinExistence type="predicted"/>
<keyword evidence="3" id="KW-1185">Reference proteome</keyword>
<comment type="caution">
    <text evidence="2">The sequence shown here is derived from an EMBL/GenBank/DDBJ whole genome shotgun (WGS) entry which is preliminary data.</text>
</comment>
<organism evidence="2 3">
    <name type="scientific">Pelagomonas calceolata</name>
    <dbReference type="NCBI Taxonomy" id="35677"/>
    <lineage>
        <taxon>Eukaryota</taxon>
        <taxon>Sar</taxon>
        <taxon>Stramenopiles</taxon>
        <taxon>Ochrophyta</taxon>
        <taxon>Pelagophyceae</taxon>
        <taxon>Pelagomonadales</taxon>
        <taxon>Pelagomonadaceae</taxon>
        <taxon>Pelagomonas</taxon>
    </lineage>
</organism>
<keyword evidence="1" id="KW-0472">Membrane</keyword>
<dbReference type="OrthoDB" id="10562623at2759"/>
<evidence type="ECO:0000313" key="3">
    <source>
        <dbReference type="Proteomes" id="UP000789595"/>
    </source>
</evidence>
<evidence type="ECO:0000313" key="2">
    <source>
        <dbReference type="EMBL" id="CAH0371708.1"/>
    </source>
</evidence>
<dbReference type="Pfam" id="PF13704">
    <property type="entry name" value="Glyco_tranf_2_4"/>
    <property type="match status" value="1"/>
</dbReference>
<accession>A0A8J2SF33</accession>